<feature type="compositionally biased region" description="Basic and acidic residues" evidence="1">
    <location>
        <begin position="68"/>
        <end position="92"/>
    </location>
</feature>
<organism evidence="3">
    <name type="scientific">Panicum hallii</name>
    <dbReference type="NCBI Taxonomy" id="206008"/>
    <lineage>
        <taxon>Eukaryota</taxon>
        <taxon>Viridiplantae</taxon>
        <taxon>Streptophyta</taxon>
        <taxon>Embryophyta</taxon>
        <taxon>Tracheophyta</taxon>
        <taxon>Spermatophyta</taxon>
        <taxon>Magnoliopsida</taxon>
        <taxon>Liliopsida</taxon>
        <taxon>Poales</taxon>
        <taxon>Poaceae</taxon>
        <taxon>PACMAD clade</taxon>
        <taxon>Panicoideae</taxon>
        <taxon>Panicodae</taxon>
        <taxon>Paniceae</taxon>
        <taxon>Panicinae</taxon>
        <taxon>Panicum</taxon>
        <taxon>Panicum sect. Panicum</taxon>
    </lineage>
</organism>
<feature type="compositionally biased region" description="Low complexity" evidence="1">
    <location>
        <begin position="124"/>
        <end position="133"/>
    </location>
</feature>
<evidence type="ECO:0000313" key="3">
    <source>
        <dbReference type="EMBL" id="PAN11236.1"/>
    </source>
</evidence>
<dbReference type="Gramene" id="PAN11236">
    <property type="protein sequence ID" value="PAN11236"/>
    <property type="gene ID" value="PAHAL_2G193200"/>
</dbReference>
<proteinExistence type="predicted"/>
<dbReference type="InterPro" id="IPR043017">
    <property type="entry name" value="WIYLD_dom_sf"/>
</dbReference>
<evidence type="ECO:0000256" key="1">
    <source>
        <dbReference type="SAM" id="MobiDB-lite"/>
    </source>
</evidence>
<name>A0A2S3GY56_9POAL</name>
<sequence length="192" mass="21619">MGRPRPRRGGRRIDAAIDHLAQYGFPRPQIRKIINNLLQLYGRDGWVFLEEGSYRVVLDKLLEEQGQLDKQEEAAEDKATPENDIEVSRAVHSEAPTESQSALEQQASPNSLPPQEHVLPLPPATRAAPATLPCYGWISEESETESEPEDGEMLSDVPRPASIPQKDVPNPAETLPSKRKWPTRWDMRPNWG</sequence>
<dbReference type="PANTHER" id="PTHR34271">
    <property type="entry name" value="NUCLEOLAR HISTONE METHYLTRANSFERASE-RELATED PROTEIN"/>
    <property type="match status" value="1"/>
</dbReference>
<feature type="region of interest" description="Disordered" evidence="1">
    <location>
        <begin position="68"/>
        <end position="192"/>
    </location>
</feature>
<feature type="compositionally biased region" description="Basic and acidic residues" evidence="1">
    <location>
        <begin position="183"/>
        <end position="192"/>
    </location>
</feature>
<gene>
    <name evidence="3" type="ORF">PAHAL_2G193200</name>
</gene>
<feature type="compositionally biased region" description="Polar residues" evidence="1">
    <location>
        <begin position="96"/>
        <end position="110"/>
    </location>
</feature>
<dbReference type="InterPro" id="IPR018848">
    <property type="entry name" value="WIYLD_domain"/>
</dbReference>
<feature type="domain" description="WIYLD" evidence="2">
    <location>
        <begin position="7"/>
        <end position="65"/>
    </location>
</feature>
<dbReference type="EMBL" id="CM008047">
    <property type="protein sequence ID" value="PAN11236.1"/>
    <property type="molecule type" value="Genomic_DNA"/>
</dbReference>
<evidence type="ECO:0000259" key="2">
    <source>
        <dbReference type="Pfam" id="PF10440"/>
    </source>
</evidence>
<dbReference type="Proteomes" id="UP000243499">
    <property type="component" value="Chromosome 2"/>
</dbReference>
<dbReference type="AlphaFoldDB" id="A0A2S3GY56"/>
<protein>
    <recommendedName>
        <fullName evidence="2">WIYLD domain-containing protein</fullName>
    </recommendedName>
</protein>
<dbReference type="Gene3D" id="1.10.8.850">
    <property type="entry name" value="Histone-lysine N methyltransferase , C-terminal domain-like"/>
    <property type="match status" value="1"/>
</dbReference>
<dbReference type="PANTHER" id="PTHR34271:SF1">
    <property type="entry name" value="NUCLEOLAR HISTONE METHYLTRANSFERASE-RELATED PROTEIN"/>
    <property type="match status" value="1"/>
</dbReference>
<feature type="compositionally biased region" description="Acidic residues" evidence="1">
    <location>
        <begin position="140"/>
        <end position="153"/>
    </location>
</feature>
<reference evidence="3" key="1">
    <citation type="submission" date="2018-04" db="EMBL/GenBank/DDBJ databases">
        <title>WGS assembly of Panicum hallii.</title>
        <authorList>
            <person name="Lovell J."/>
            <person name="Jenkins J."/>
            <person name="Lowry D."/>
            <person name="Mamidi S."/>
            <person name="Sreedasyam A."/>
            <person name="Weng X."/>
            <person name="Barry K."/>
            <person name="Bonette J."/>
            <person name="Campitelli B."/>
            <person name="Daum C."/>
            <person name="Gordon S."/>
            <person name="Gould B."/>
            <person name="Lipzen A."/>
            <person name="Macqueen A."/>
            <person name="Palacio-Mejia J."/>
            <person name="Plott C."/>
            <person name="Shakirov E."/>
            <person name="Shu S."/>
            <person name="Yoshinaga Y."/>
            <person name="Zane M."/>
            <person name="Rokhsar D."/>
            <person name="Grimwood J."/>
            <person name="Schmutz J."/>
            <person name="Juenger T."/>
        </authorList>
    </citation>
    <scope>NUCLEOTIDE SEQUENCE [LARGE SCALE GENOMIC DNA]</scope>
    <source>
        <strain evidence="3">FIL2</strain>
    </source>
</reference>
<dbReference type="Pfam" id="PF10440">
    <property type="entry name" value="WIYLD"/>
    <property type="match status" value="1"/>
</dbReference>
<accession>A0A2S3GY56</accession>